<reference evidence="2 3" key="1">
    <citation type="submission" date="2019-01" db="EMBL/GenBank/DDBJ databases">
        <title>Draft genome sequences of the type strains of six Macrococcus species.</title>
        <authorList>
            <person name="Mazhar S."/>
            <person name="Altermann E."/>
            <person name="Hill C."/>
            <person name="Mcauliffe O."/>
        </authorList>
    </citation>
    <scope>NUCLEOTIDE SEQUENCE [LARGE SCALE GENOMIC DNA]</scope>
    <source>
        <strain evidence="2 3">ATCC 51828</strain>
    </source>
</reference>
<protein>
    <submittedName>
        <fullName evidence="2">Uncharacterized protein</fullName>
    </submittedName>
</protein>
<dbReference type="Proteomes" id="UP000295280">
    <property type="component" value="Unassembled WGS sequence"/>
</dbReference>
<keyword evidence="1" id="KW-0472">Membrane</keyword>
<evidence type="ECO:0000313" key="3">
    <source>
        <dbReference type="Proteomes" id="UP000295280"/>
    </source>
</evidence>
<keyword evidence="1" id="KW-0812">Transmembrane</keyword>
<feature type="transmembrane region" description="Helical" evidence="1">
    <location>
        <begin position="111"/>
        <end position="132"/>
    </location>
</feature>
<accession>A0A9Q8CMV4</accession>
<sequence length="301" mass="33766">MKYILLLLALTALIIESSIRYAHPYRLTVPTDYFEQPELSIFLLVTFLTFGVGQVIIPLMLHREELSLRTILLILLIGLSDKWLLSSDGYILALGTGLLLAHFIRKSWAGYLLFAVGIFLIAVPLLILYFPAETFMAAAHFQEVVTLYQSNDYMSYIQTGLTSGYIWIMATALFIVLPLLLIDLNQVPYRYMTAIMLFSAGVILKTFVTHSESVLVFSLLMMLGGLLQGISLYLMLRGTAKFTVIPVLAFSSLLQLITFTGVGFGDYRNLSIDQVLLRAAVIVISVIIIYFVSSHKKHANY</sequence>
<comment type="caution">
    <text evidence="2">The sequence shown here is derived from an EMBL/GenBank/DDBJ whole genome shotgun (WGS) entry which is preliminary data.</text>
</comment>
<proteinExistence type="predicted"/>
<keyword evidence="3" id="KW-1185">Reference proteome</keyword>
<feature type="transmembrane region" description="Helical" evidence="1">
    <location>
        <begin position="214"/>
        <end position="236"/>
    </location>
</feature>
<gene>
    <name evidence="2" type="ORF">ERX40_01030</name>
</gene>
<dbReference type="OrthoDB" id="2417618at2"/>
<feature type="transmembrane region" description="Helical" evidence="1">
    <location>
        <begin position="189"/>
        <end position="208"/>
    </location>
</feature>
<dbReference type="EMBL" id="SCWD01000001">
    <property type="protein sequence ID" value="TDM03777.1"/>
    <property type="molecule type" value="Genomic_DNA"/>
</dbReference>
<keyword evidence="1" id="KW-1133">Transmembrane helix</keyword>
<feature type="transmembrane region" description="Helical" evidence="1">
    <location>
        <begin position="243"/>
        <end position="263"/>
    </location>
</feature>
<evidence type="ECO:0000256" key="1">
    <source>
        <dbReference type="SAM" id="Phobius"/>
    </source>
</evidence>
<feature type="transmembrane region" description="Helical" evidence="1">
    <location>
        <begin position="40"/>
        <end position="59"/>
    </location>
</feature>
<feature type="transmembrane region" description="Helical" evidence="1">
    <location>
        <begin position="275"/>
        <end position="293"/>
    </location>
</feature>
<dbReference type="RefSeq" id="WP_133416640.1">
    <property type="nucleotide sequence ID" value="NZ_SCWD01000001.1"/>
</dbReference>
<dbReference type="AlphaFoldDB" id="A0A9Q8CMV4"/>
<feature type="transmembrane region" description="Helical" evidence="1">
    <location>
        <begin position="164"/>
        <end position="182"/>
    </location>
</feature>
<organism evidence="2 3">
    <name type="scientific">Macrococcus carouselicus</name>
    <dbReference type="NCBI Taxonomy" id="69969"/>
    <lineage>
        <taxon>Bacteria</taxon>
        <taxon>Bacillati</taxon>
        <taxon>Bacillota</taxon>
        <taxon>Bacilli</taxon>
        <taxon>Bacillales</taxon>
        <taxon>Staphylococcaceae</taxon>
        <taxon>Macrococcus</taxon>
    </lineage>
</organism>
<evidence type="ECO:0000313" key="2">
    <source>
        <dbReference type="EMBL" id="TDM03777.1"/>
    </source>
</evidence>
<name>A0A9Q8CMV4_9STAP</name>